<keyword evidence="1" id="KW-0472">Membrane</keyword>
<name>A0A8S9ULL5_PHYIN</name>
<dbReference type="AlphaFoldDB" id="A0A8S9ULL5"/>
<feature type="transmembrane region" description="Helical" evidence="1">
    <location>
        <begin position="29"/>
        <end position="50"/>
    </location>
</feature>
<reference evidence="2" key="1">
    <citation type="submission" date="2020-03" db="EMBL/GenBank/DDBJ databases">
        <title>Hybrid Assembly of Korean Phytophthora infestans isolates.</title>
        <authorList>
            <person name="Prokchorchik M."/>
            <person name="Lee Y."/>
            <person name="Seo J."/>
            <person name="Cho J.-H."/>
            <person name="Park Y.-E."/>
            <person name="Jang D.-C."/>
            <person name="Im J.-S."/>
            <person name="Choi J.-G."/>
            <person name="Park H.-J."/>
            <person name="Lee G.-B."/>
            <person name="Lee Y.-G."/>
            <person name="Hong S.-Y."/>
            <person name="Cho K."/>
            <person name="Sohn K.H."/>
        </authorList>
    </citation>
    <scope>NUCLEOTIDE SEQUENCE</scope>
    <source>
        <strain evidence="2">KR_2_A2</strain>
    </source>
</reference>
<dbReference type="Proteomes" id="UP000704712">
    <property type="component" value="Unassembled WGS sequence"/>
</dbReference>
<protein>
    <submittedName>
        <fullName evidence="2">Uncharacterized protein</fullName>
    </submittedName>
</protein>
<keyword evidence="1" id="KW-0812">Transmembrane</keyword>
<proteinExistence type="predicted"/>
<evidence type="ECO:0000313" key="2">
    <source>
        <dbReference type="EMBL" id="KAF4141586.1"/>
    </source>
</evidence>
<keyword evidence="1" id="KW-1133">Transmembrane helix</keyword>
<dbReference type="EMBL" id="JAACNO010001311">
    <property type="protein sequence ID" value="KAF4141586.1"/>
    <property type="molecule type" value="Genomic_DNA"/>
</dbReference>
<sequence length="125" mass="13358">MVVVSVPVVMTASWSVLMAASESMLVVSSWSVVVVMSVSMLMVTASWSVLMAASESMLLVAANCVPVVRRVSVWNLYVVAVVRPIHEVEKVQISVIVVVAVDEGVVEGVVASEFRLQAKQMPAVV</sequence>
<accession>A0A8S9ULL5</accession>
<evidence type="ECO:0000256" key="1">
    <source>
        <dbReference type="SAM" id="Phobius"/>
    </source>
</evidence>
<evidence type="ECO:0000313" key="3">
    <source>
        <dbReference type="Proteomes" id="UP000704712"/>
    </source>
</evidence>
<organism evidence="2 3">
    <name type="scientific">Phytophthora infestans</name>
    <name type="common">Potato late blight agent</name>
    <name type="synonym">Botrytis infestans</name>
    <dbReference type="NCBI Taxonomy" id="4787"/>
    <lineage>
        <taxon>Eukaryota</taxon>
        <taxon>Sar</taxon>
        <taxon>Stramenopiles</taxon>
        <taxon>Oomycota</taxon>
        <taxon>Peronosporomycetes</taxon>
        <taxon>Peronosporales</taxon>
        <taxon>Peronosporaceae</taxon>
        <taxon>Phytophthora</taxon>
    </lineage>
</organism>
<gene>
    <name evidence="2" type="ORF">GN958_ATG09225</name>
</gene>
<comment type="caution">
    <text evidence="2">The sequence shown here is derived from an EMBL/GenBank/DDBJ whole genome shotgun (WGS) entry which is preliminary data.</text>
</comment>